<gene>
    <name evidence="2" type="ORF">AABB81_05015</name>
</gene>
<sequence>MKLLLSIFAILYLGNFSYCQKADVDKWITDIDFYHKTLEDSHIDLYHLISKEEFILEIQKIKEQLPQLNHFQVILALMKLTHKIGGGKGDGHTAIPLWPMKLHRYPITLFDFGDVLRVIKVKKEYDYLLGKKLIRIDGMPISEIYKKVSKLTPFTENRQSSMDKTCNSLIISEILFGLDIVKQKDKATFTFADDAGNYESIILEALTKEENEESEYKEIVFQYPNLTRPESYKTKKLWYTSLRDSLTVYVNFKGYPNEVEMNSFTEDLLENIKKHNLQNVIIDLRDNYGGNFFIGLILARRLNVADCIDWKSGVYVLTNRETYSAAMVNALQFRQLLNAKIVGEPTGANPNGYQDLGQFNLPNSNLIITYTKRLFRLQEVNTEGVQPDILIIPKWEKHEKGVDEVLEWVIKDIEEK</sequence>
<dbReference type="Pfam" id="PF03572">
    <property type="entry name" value="Peptidase_S41"/>
    <property type="match status" value="1"/>
</dbReference>
<keyword evidence="3" id="KW-1185">Reference proteome</keyword>
<evidence type="ECO:0000313" key="2">
    <source>
        <dbReference type="EMBL" id="MEL4455244.1"/>
    </source>
</evidence>
<name>A0ABU9KYR0_9FLAO</name>
<dbReference type="Gene3D" id="3.90.226.10">
    <property type="entry name" value="2-enoyl-CoA Hydratase, Chain A, domain 1"/>
    <property type="match status" value="1"/>
</dbReference>
<reference evidence="2 3" key="1">
    <citation type="submission" date="2024-04" db="EMBL/GenBank/DDBJ databases">
        <title>whole genome sequencing of Lutimonas vermicola strain IMCC1616.</title>
        <authorList>
            <person name="Bae S.S."/>
        </authorList>
    </citation>
    <scope>NUCLEOTIDE SEQUENCE [LARGE SCALE GENOMIC DNA]</scope>
    <source>
        <strain evidence="2 3">IMCC1616</strain>
    </source>
</reference>
<dbReference type="InterPro" id="IPR029045">
    <property type="entry name" value="ClpP/crotonase-like_dom_sf"/>
</dbReference>
<dbReference type="InterPro" id="IPR005151">
    <property type="entry name" value="Tail-specific_protease"/>
</dbReference>
<dbReference type="Proteomes" id="UP001474120">
    <property type="component" value="Unassembled WGS sequence"/>
</dbReference>
<evidence type="ECO:0000313" key="3">
    <source>
        <dbReference type="Proteomes" id="UP001474120"/>
    </source>
</evidence>
<protein>
    <submittedName>
        <fullName evidence="2">S41 family peptidase</fullName>
    </submittedName>
</protein>
<comment type="caution">
    <text evidence="2">The sequence shown here is derived from an EMBL/GenBank/DDBJ whole genome shotgun (WGS) entry which is preliminary data.</text>
</comment>
<organism evidence="2 3">
    <name type="scientific">Lutimonas vermicola</name>
    <dbReference type="NCBI Taxonomy" id="414288"/>
    <lineage>
        <taxon>Bacteria</taxon>
        <taxon>Pseudomonadati</taxon>
        <taxon>Bacteroidota</taxon>
        <taxon>Flavobacteriia</taxon>
        <taxon>Flavobacteriales</taxon>
        <taxon>Flavobacteriaceae</taxon>
        <taxon>Lutimonas</taxon>
    </lineage>
</organism>
<dbReference type="EMBL" id="JBCDNA010000001">
    <property type="protein sequence ID" value="MEL4455244.1"/>
    <property type="molecule type" value="Genomic_DNA"/>
</dbReference>
<dbReference type="SUPFAM" id="SSF52096">
    <property type="entry name" value="ClpP/crotonase"/>
    <property type="match status" value="1"/>
</dbReference>
<feature type="domain" description="Tail specific protease" evidence="1">
    <location>
        <begin position="308"/>
        <end position="390"/>
    </location>
</feature>
<evidence type="ECO:0000259" key="1">
    <source>
        <dbReference type="Pfam" id="PF03572"/>
    </source>
</evidence>
<proteinExistence type="predicted"/>
<dbReference type="RefSeq" id="WP_342159047.1">
    <property type="nucleotide sequence ID" value="NZ_JBCDNA010000001.1"/>
</dbReference>
<accession>A0ABU9KYR0</accession>